<feature type="transmembrane region" description="Helical" evidence="11">
    <location>
        <begin position="95"/>
        <end position="111"/>
    </location>
</feature>
<geneLocation type="plasmid" evidence="13 14">
    <name>unnamed1</name>
</geneLocation>
<dbReference type="CDD" id="cd07328">
    <property type="entry name" value="M48_Ste24p_like"/>
    <property type="match status" value="1"/>
</dbReference>
<sequence length="411" mass="44360">MDERHVDWCAACDWNVDPGAQDPEPGRIPAARRRLAHAYGKQLAAEMEQGGGQSGPVGRDAATLSAFALSLVVHGVTVVLVVTGILLVVLGWHTGVQPVVGALMLGLAAVLRPRPARLPKDAPVLYRADAPRLFELIDEVGTAVGTAGVHAVVVAPEANAAVTTYGLRARRMMILGLGLWEILPPQERVALLGHELGHFAHRDTRRGIVTGGALHALATWFYMLAPNRPKRLMDRFVNAVTFLPRWTTYGLLIFLDHLTLRASQRAEYLADVSAARAGSTEAAVGLLDRLLVSQAVGPELRRESVAAQMQGGSAGREARDAAERGLWERLAARMATVPEHEYERLRRVAARRGHSVDSTHPPTHLRRRCAAAGGPYTAQVTYGEDRAAAVAQELAPARAALARRVIRDYAA</sequence>
<dbReference type="PANTHER" id="PTHR43221:SF2">
    <property type="entry name" value="PROTEASE HTPX HOMOLOG"/>
    <property type="match status" value="1"/>
</dbReference>
<evidence type="ECO:0000256" key="10">
    <source>
        <dbReference type="RuleBase" id="RU003983"/>
    </source>
</evidence>
<evidence type="ECO:0000256" key="11">
    <source>
        <dbReference type="SAM" id="Phobius"/>
    </source>
</evidence>
<feature type="transmembrane region" description="Helical" evidence="11">
    <location>
        <begin position="207"/>
        <end position="224"/>
    </location>
</feature>
<keyword evidence="4" id="KW-0479">Metal-binding</keyword>
<evidence type="ECO:0000313" key="14">
    <source>
        <dbReference type="Proteomes" id="UP001432075"/>
    </source>
</evidence>
<dbReference type="RefSeq" id="WP_328777591.1">
    <property type="nucleotide sequence ID" value="NZ_CP108058.1"/>
</dbReference>
<comment type="cofactor">
    <cofactor evidence="10">
        <name>Zn(2+)</name>
        <dbReference type="ChEBI" id="CHEBI:29105"/>
    </cofactor>
    <text evidence="10">Binds 1 zinc ion per subunit.</text>
</comment>
<organism evidence="13 14">
    <name type="scientific">Streptomyces goshikiensis</name>
    <dbReference type="NCBI Taxonomy" id="1942"/>
    <lineage>
        <taxon>Bacteria</taxon>
        <taxon>Bacillati</taxon>
        <taxon>Actinomycetota</taxon>
        <taxon>Actinomycetes</taxon>
        <taxon>Kitasatosporales</taxon>
        <taxon>Streptomycetaceae</taxon>
        <taxon>Streptomyces</taxon>
    </lineage>
</organism>
<evidence type="ECO:0000256" key="6">
    <source>
        <dbReference type="ARBA" id="ARBA00022833"/>
    </source>
</evidence>
<evidence type="ECO:0000256" key="7">
    <source>
        <dbReference type="ARBA" id="ARBA00022989"/>
    </source>
</evidence>
<gene>
    <name evidence="13" type="ORF">OHU17_35225</name>
</gene>
<dbReference type="PANTHER" id="PTHR43221">
    <property type="entry name" value="PROTEASE HTPX"/>
    <property type="match status" value="1"/>
</dbReference>
<keyword evidence="9 11" id="KW-0472">Membrane</keyword>
<proteinExistence type="inferred from homology"/>
<evidence type="ECO:0000256" key="9">
    <source>
        <dbReference type="ARBA" id="ARBA00023136"/>
    </source>
</evidence>
<reference evidence="13" key="1">
    <citation type="submission" date="2022-10" db="EMBL/GenBank/DDBJ databases">
        <title>The complete genomes of actinobacterial strains from the NBC collection.</title>
        <authorList>
            <person name="Joergensen T.S."/>
            <person name="Alvarez Arevalo M."/>
            <person name="Sterndorff E.B."/>
            <person name="Faurdal D."/>
            <person name="Vuksanovic O."/>
            <person name="Mourched A.-S."/>
            <person name="Charusanti P."/>
            <person name="Shaw S."/>
            <person name="Blin K."/>
            <person name="Weber T."/>
        </authorList>
    </citation>
    <scope>NUCLEOTIDE SEQUENCE</scope>
    <source>
        <strain evidence="13">NBC_00283</strain>
        <plasmid evidence="13">unnamed1</plasmid>
    </source>
</reference>
<dbReference type="InterPro" id="IPR001915">
    <property type="entry name" value="Peptidase_M48"/>
</dbReference>
<keyword evidence="5 10" id="KW-0378">Hydrolase</keyword>
<evidence type="ECO:0000259" key="12">
    <source>
        <dbReference type="Pfam" id="PF01435"/>
    </source>
</evidence>
<dbReference type="Gene3D" id="3.30.2010.10">
    <property type="entry name" value="Metalloproteases ('zincins'), catalytic domain"/>
    <property type="match status" value="1"/>
</dbReference>
<protein>
    <submittedName>
        <fullName evidence="13">M48 family metallopeptidase</fullName>
    </submittedName>
</protein>
<evidence type="ECO:0000313" key="13">
    <source>
        <dbReference type="EMBL" id="WUO51139.1"/>
    </source>
</evidence>
<evidence type="ECO:0000256" key="4">
    <source>
        <dbReference type="ARBA" id="ARBA00022723"/>
    </source>
</evidence>
<dbReference type="InterPro" id="IPR050083">
    <property type="entry name" value="HtpX_protease"/>
</dbReference>
<name>A0ABZ1RXA3_9ACTN</name>
<keyword evidence="13" id="KW-0614">Plasmid</keyword>
<dbReference type="Proteomes" id="UP001432075">
    <property type="component" value="Plasmid unnamed1"/>
</dbReference>
<keyword evidence="2 10" id="KW-0645">Protease</keyword>
<feature type="transmembrane region" description="Helical" evidence="11">
    <location>
        <begin position="66"/>
        <end position="89"/>
    </location>
</feature>
<feature type="domain" description="Peptidase M48" evidence="12">
    <location>
        <begin position="150"/>
        <end position="366"/>
    </location>
</feature>
<keyword evidence="6 10" id="KW-0862">Zinc</keyword>
<accession>A0ABZ1RXA3</accession>
<evidence type="ECO:0000256" key="1">
    <source>
        <dbReference type="ARBA" id="ARBA00022475"/>
    </source>
</evidence>
<comment type="similarity">
    <text evidence="10">Belongs to the peptidase M48 family.</text>
</comment>
<evidence type="ECO:0000256" key="5">
    <source>
        <dbReference type="ARBA" id="ARBA00022801"/>
    </source>
</evidence>
<keyword evidence="7 11" id="KW-1133">Transmembrane helix</keyword>
<evidence type="ECO:0000256" key="8">
    <source>
        <dbReference type="ARBA" id="ARBA00023049"/>
    </source>
</evidence>
<keyword evidence="3 11" id="KW-0812">Transmembrane</keyword>
<dbReference type="EMBL" id="CP108058">
    <property type="protein sequence ID" value="WUO51139.1"/>
    <property type="molecule type" value="Genomic_DNA"/>
</dbReference>
<dbReference type="Pfam" id="PF01435">
    <property type="entry name" value="Peptidase_M48"/>
    <property type="match status" value="1"/>
</dbReference>
<evidence type="ECO:0000256" key="2">
    <source>
        <dbReference type="ARBA" id="ARBA00022670"/>
    </source>
</evidence>
<evidence type="ECO:0000256" key="3">
    <source>
        <dbReference type="ARBA" id="ARBA00022692"/>
    </source>
</evidence>
<keyword evidence="14" id="KW-1185">Reference proteome</keyword>
<keyword evidence="8 10" id="KW-0482">Metalloprotease</keyword>
<keyword evidence="1" id="KW-1003">Cell membrane</keyword>